<feature type="transmembrane region" description="Helical" evidence="1">
    <location>
        <begin position="182"/>
        <end position="204"/>
    </location>
</feature>
<feature type="transmembrane region" description="Helical" evidence="1">
    <location>
        <begin position="282"/>
        <end position="308"/>
    </location>
</feature>
<sequence length="404" mass="44964">MLVKNFGAKFNPLYFLASLGAGGLSVSFFIYLMFLLPHPNTPMVTFNDVWPILTGPNIINAVLTGLTISLILFFAYWHFRLLLWNISEFGLFKQTEAYQKLIVSNSEIALMAIPLTLAMTVNVSFVLGAILIPNLWSVVEWLFPLAITAFFVIGVFAMKILVRYFARAFIGGQVDFATNNSLAPMISMFALSMIAVGFAAPASMSENTTVIAISIALSLFFLTVAVLLAIVKLVNGFQSMMVNGINESASPSLWIMIPILTLLGITWIRLSHGLHHGFDSSMNYSGLFVSSMIVLSAQILFGLLGYAVMRHLGYFQHYIHGEKGNAGSFALVCPGVAFFVFGMFFINVGLTHNEIISHRSWVYFLLMTPFVYIQLKTVQVFWELKNKLLIRNSTHFDQPATTRN</sequence>
<dbReference type="AlphaFoldDB" id="D0L0B1"/>
<name>D0L0B1_HALNC</name>
<protein>
    <submittedName>
        <fullName evidence="2">Uncharacterized protein</fullName>
    </submittedName>
</protein>
<reference evidence="2 3" key="1">
    <citation type="submission" date="2009-10" db="EMBL/GenBank/DDBJ databases">
        <title>Complete sequence of Halothiobacillus neapolitanus c2.</title>
        <authorList>
            <consortium name="US DOE Joint Genome Institute"/>
            <person name="Lucas S."/>
            <person name="Copeland A."/>
            <person name="Lapidus A."/>
            <person name="Glavina del Rio T."/>
            <person name="Tice H."/>
            <person name="Bruce D."/>
            <person name="Goodwin L."/>
            <person name="Pitluck S."/>
            <person name="Davenport K."/>
            <person name="Brettin T."/>
            <person name="Detter J.C."/>
            <person name="Han C."/>
            <person name="Tapia R."/>
            <person name="Larimer F."/>
            <person name="Land M."/>
            <person name="Hauser L."/>
            <person name="Kyrpides N."/>
            <person name="Mikhailova N."/>
            <person name="Kerfeld C."/>
            <person name="Cannon G."/>
            <person name="Heinhort S."/>
        </authorList>
    </citation>
    <scope>NUCLEOTIDE SEQUENCE [LARGE SCALE GENOMIC DNA]</scope>
    <source>
        <strain evidence="3">ATCC 23641 / c2</strain>
    </source>
</reference>
<feature type="transmembrane region" description="Helical" evidence="1">
    <location>
        <begin position="12"/>
        <end position="38"/>
    </location>
</feature>
<feature type="transmembrane region" description="Helical" evidence="1">
    <location>
        <begin position="108"/>
        <end position="135"/>
    </location>
</feature>
<dbReference type="KEGG" id="hna:Hneap_1299"/>
<dbReference type="Proteomes" id="UP000009102">
    <property type="component" value="Chromosome"/>
</dbReference>
<feature type="transmembrane region" description="Helical" evidence="1">
    <location>
        <begin position="361"/>
        <end position="382"/>
    </location>
</feature>
<proteinExistence type="predicted"/>
<dbReference type="InterPro" id="IPR059133">
    <property type="entry name" value="TsoY-like"/>
</dbReference>
<feature type="transmembrane region" description="Helical" evidence="1">
    <location>
        <begin position="141"/>
        <end position="162"/>
    </location>
</feature>
<keyword evidence="1" id="KW-1133">Transmembrane helix</keyword>
<keyword evidence="1" id="KW-0472">Membrane</keyword>
<accession>D0L0B1</accession>
<feature type="transmembrane region" description="Helical" evidence="1">
    <location>
        <begin position="58"/>
        <end position="79"/>
    </location>
</feature>
<evidence type="ECO:0000313" key="3">
    <source>
        <dbReference type="Proteomes" id="UP000009102"/>
    </source>
</evidence>
<dbReference type="OrthoDB" id="9156251at2"/>
<dbReference type="NCBIfam" id="NF047644">
    <property type="entry name" value="TsoY_fam"/>
    <property type="match status" value="1"/>
</dbReference>
<dbReference type="eggNOG" id="ENOG502Z87Y">
    <property type="taxonomic scope" value="Bacteria"/>
</dbReference>
<gene>
    <name evidence="2" type="ordered locus">Hneap_1299</name>
</gene>
<keyword evidence="1" id="KW-0812">Transmembrane</keyword>
<feature type="transmembrane region" description="Helical" evidence="1">
    <location>
        <begin position="210"/>
        <end position="231"/>
    </location>
</feature>
<evidence type="ECO:0000256" key="1">
    <source>
        <dbReference type="SAM" id="Phobius"/>
    </source>
</evidence>
<evidence type="ECO:0000313" key="2">
    <source>
        <dbReference type="EMBL" id="ACX96134.1"/>
    </source>
</evidence>
<keyword evidence="3" id="KW-1185">Reference proteome</keyword>
<dbReference type="HOGENOM" id="CLU_056685_0_0_6"/>
<dbReference type="STRING" id="555778.Hneap_1299"/>
<dbReference type="EMBL" id="CP001801">
    <property type="protein sequence ID" value="ACX96134.1"/>
    <property type="molecule type" value="Genomic_DNA"/>
</dbReference>
<dbReference type="RefSeq" id="WP_012824168.1">
    <property type="nucleotide sequence ID" value="NC_013422.1"/>
</dbReference>
<feature type="transmembrane region" description="Helical" evidence="1">
    <location>
        <begin position="329"/>
        <end position="349"/>
    </location>
</feature>
<organism evidence="2 3">
    <name type="scientific">Halothiobacillus neapolitanus (strain ATCC 23641 / DSM 15147 / CIP 104769 / NCIMB 8539 / c2)</name>
    <name type="common">Thiobacillus neapolitanus</name>
    <dbReference type="NCBI Taxonomy" id="555778"/>
    <lineage>
        <taxon>Bacteria</taxon>
        <taxon>Pseudomonadati</taxon>
        <taxon>Pseudomonadota</taxon>
        <taxon>Gammaproteobacteria</taxon>
        <taxon>Chromatiales</taxon>
        <taxon>Halothiobacillaceae</taxon>
        <taxon>Halothiobacillus</taxon>
    </lineage>
</organism>
<feature type="transmembrane region" description="Helical" evidence="1">
    <location>
        <begin position="252"/>
        <end position="270"/>
    </location>
</feature>